<organism evidence="2 3">
    <name type="scientific">Etheostoma spectabile</name>
    <name type="common">orangethroat darter</name>
    <dbReference type="NCBI Taxonomy" id="54343"/>
    <lineage>
        <taxon>Eukaryota</taxon>
        <taxon>Metazoa</taxon>
        <taxon>Chordata</taxon>
        <taxon>Craniata</taxon>
        <taxon>Vertebrata</taxon>
        <taxon>Euteleostomi</taxon>
        <taxon>Actinopterygii</taxon>
        <taxon>Neopterygii</taxon>
        <taxon>Teleostei</taxon>
        <taxon>Neoteleostei</taxon>
        <taxon>Acanthomorphata</taxon>
        <taxon>Eupercaria</taxon>
        <taxon>Perciformes</taxon>
        <taxon>Percoidei</taxon>
        <taxon>Percidae</taxon>
        <taxon>Etheostomatinae</taxon>
        <taxon>Etheostoma</taxon>
    </lineage>
</organism>
<feature type="compositionally biased region" description="Basic and acidic residues" evidence="1">
    <location>
        <begin position="129"/>
        <end position="147"/>
    </location>
</feature>
<comment type="caution">
    <text evidence="2">The sequence shown here is derived from an EMBL/GenBank/DDBJ whole genome shotgun (WGS) entry which is preliminary data.</text>
</comment>
<reference evidence="2 3" key="1">
    <citation type="submission" date="2019-08" db="EMBL/GenBank/DDBJ databases">
        <title>A chromosome-level genome assembly, high-density linkage maps, and genome scans reveal the genomic architecture of hybrid incompatibilities underlying speciation via character displacement in darters (Percidae: Etheostominae).</title>
        <authorList>
            <person name="Moran R.L."/>
            <person name="Catchen J.M."/>
            <person name="Fuller R.C."/>
        </authorList>
    </citation>
    <scope>NUCLEOTIDE SEQUENCE [LARGE SCALE GENOMIC DNA]</scope>
    <source>
        <strain evidence="2">EspeVRDwgs_2016</strain>
        <tissue evidence="2">Muscle</tissue>
    </source>
</reference>
<gene>
    <name evidence="2" type="ORF">FQN60_009094</name>
</gene>
<feature type="non-terminal residue" evidence="2">
    <location>
        <position position="641"/>
    </location>
</feature>
<name>A0A5J5CKU7_9PERO</name>
<feature type="compositionally biased region" description="Polar residues" evidence="1">
    <location>
        <begin position="49"/>
        <end position="59"/>
    </location>
</feature>
<feature type="region of interest" description="Disordered" evidence="1">
    <location>
        <begin position="30"/>
        <end position="59"/>
    </location>
</feature>
<keyword evidence="3" id="KW-1185">Reference proteome</keyword>
<dbReference type="AlphaFoldDB" id="A0A5J5CKU7"/>
<feature type="region of interest" description="Disordered" evidence="1">
    <location>
        <begin position="94"/>
        <end position="167"/>
    </location>
</feature>
<proteinExistence type="predicted"/>
<protein>
    <submittedName>
        <fullName evidence="2">Uncharacterized protein</fullName>
    </submittedName>
</protein>
<evidence type="ECO:0000313" key="3">
    <source>
        <dbReference type="Proteomes" id="UP000327493"/>
    </source>
</evidence>
<feature type="compositionally biased region" description="Acidic residues" evidence="1">
    <location>
        <begin position="107"/>
        <end position="119"/>
    </location>
</feature>
<evidence type="ECO:0000313" key="2">
    <source>
        <dbReference type="EMBL" id="KAA8582354.1"/>
    </source>
</evidence>
<sequence length="641" mass="70957">MKLNTNGCNGSVIKHGWKLGRTLVSSVRSSSASSSVRPGGRGLAALPTAPSTGTSDKLSELSTTRPLLGEFSKTSSLFSFLYFLWTEFSQEKQKLGRRGTSPRVKDEEEEEGGGPDDQEGQQVEEQSDSLEKDGWMRERERMVDGGHDQQVGEECNSPLDDNEDDDEDPVLPAPCIQLVFLSTPGCPVSRLTCFCSEPSSLIWTQPIFSFLSSHRRKHISDLKDLHHVALSLLHPLLLHQSAQTRLHPSLSYLSQKSPLDFPPLRYQRLRLPAQSVTDGEQVLKHCPAQQVLSVGETEIERDFCAPTHAVEEGVVGYEAQWKVGVVVVQVKVGWGWTCSALVSAPAVFPNSPDPQNVVVFGAQTRLGLHLPPQPGSQLLDTGQFLWWGYQLWNGFYTRVQVLGRGFLMLFWFHVLDRVLFGFLWLRFHLCFFRNLFHNWRETTTPVKTQTGQELLAAITLGRRGAHCSLHQFAVGLHAVSIATHQLLGMACLLFLLSADSLHHRLQCDDDEDNVCKRGHLAGVMSPKHFTERTCRTLTDVDDVLHQQVPRQTVDAVAVQHHFMSAGRTEETPAVLGGDVELGLLVHGRPRFTFTAATVTAATQATATITACGQAAEDEQGLWDEEGGEVHTVQLLANSPTD</sequence>
<dbReference type="EMBL" id="VOFY01000020">
    <property type="protein sequence ID" value="KAA8582354.1"/>
    <property type="molecule type" value="Genomic_DNA"/>
</dbReference>
<evidence type="ECO:0000256" key="1">
    <source>
        <dbReference type="SAM" id="MobiDB-lite"/>
    </source>
</evidence>
<accession>A0A5J5CKU7</accession>
<dbReference type="Proteomes" id="UP000327493">
    <property type="component" value="Chromosome 20"/>
</dbReference>